<organism evidence="2 3">
    <name type="scientific">Shewanella khirikhana</name>
    <dbReference type="NCBI Taxonomy" id="1965282"/>
    <lineage>
        <taxon>Bacteria</taxon>
        <taxon>Pseudomonadati</taxon>
        <taxon>Pseudomonadota</taxon>
        <taxon>Gammaproteobacteria</taxon>
        <taxon>Alteromonadales</taxon>
        <taxon>Shewanellaceae</taxon>
        <taxon>Shewanella</taxon>
    </lineage>
</organism>
<evidence type="ECO:0000313" key="2">
    <source>
        <dbReference type="EMBL" id="AZQ11523.1"/>
    </source>
</evidence>
<dbReference type="Pfam" id="PF04965">
    <property type="entry name" value="GPW_gp25"/>
    <property type="match status" value="1"/>
</dbReference>
<dbReference type="PANTHER" id="PTHR38595">
    <property type="entry name" value="CYTOPLASMIC PROTEIN-RELATED"/>
    <property type="match status" value="1"/>
</dbReference>
<protein>
    <submittedName>
        <fullName evidence="2">Gene 25-like lysozyme</fullName>
    </submittedName>
</protein>
<accession>A0ABM7DPC7</accession>
<dbReference type="InterPro" id="IPR017737">
    <property type="entry name" value="TssE1-like"/>
</dbReference>
<gene>
    <name evidence="2" type="ORF">STH12_02445</name>
</gene>
<keyword evidence="3" id="KW-1185">Reference proteome</keyword>
<dbReference type="InterPro" id="IPR053176">
    <property type="entry name" value="T6SS_TssE1-like"/>
</dbReference>
<dbReference type="PANTHER" id="PTHR38595:SF2">
    <property type="entry name" value="TYPE VI SECRETION SYSTEM BASEPLATE SUBUNIT TSSE"/>
    <property type="match status" value="1"/>
</dbReference>
<feature type="domain" description="IraD/Gp25-like" evidence="1">
    <location>
        <begin position="35"/>
        <end position="120"/>
    </location>
</feature>
<dbReference type="Proteomes" id="UP000278437">
    <property type="component" value="Chromosome"/>
</dbReference>
<evidence type="ECO:0000259" key="1">
    <source>
        <dbReference type="Pfam" id="PF04965"/>
    </source>
</evidence>
<dbReference type="Gene3D" id="3.10.450.40">
    <property type="match status" value="1"/>
</dbReference>
<reference evidence="3" key="1">
    <citation type="submission" date="2017-03" db="EMBL/GenBank/DDBJ databases">
        <title>Full genome sequence of a non-lethal Shewanella isolate that potentiates virulence of Vibio parahaemolyticus causing acute hepatopancreatic necrosis disease (AHPND) in shrimp.</title>
        <authorList>
            <person name="Prachumwat A."/>
            <person name="Sritunyalucksana K."/>
        </authorList>
    </citation>
    <scope>NUCLEOTIDE SEQUENCE [LARGE SCALE GENOMIC DNA]</scope>
    <source>
        <strain evidence="3">TH2012</strain>
    </source>
</reference>
<evidence type="ECO:0000313" key="3">
    <source>
        <dbReference type="Proteomes" id="UP000278437"/>
    </source>
</evidence>
<sequence>MFHDEDNTLSVGFFERLGTDLRSPRERVVDIGDTLESIKRNISRVLNTRVGESQSTPELGLFDFNDASASSKDLCCRMQQSIRQCIGRFEPRLTQLQVSVLYDESSPVMLKFLLQGRVNVSHRNDLLKIDLLLDTNRRYRVV</sequence>
<dbReference type="NCBIfam" id="TIGR03357">
    <property type="entry name" value="VI_zyme"/>
    <property type="match status" value="1"/>
</dbReference>
<dbReference type="EMBL" id="CP020373">
    <property type="protein sequence ID" value="AZQ11523.1"/>
    <property type="molecule type" value="Genomic_DNA"/>
</dbReference>
<dbReference type="SUPFAM" id="SSF160719">
    <property type="entry name" value="gpW/gp25-like"/>
    <property type="match status" value="1"/>
</dbReference>
<name>A0ABM7DPC7_9GAMM</name>
<dbReference type="InterPro" id="IPR007048">
    <property type="entry name" value="IraD/Gp25-like"/>
</dbReference>
<proteinExistence type="predicted"/>